<dbReference type="PANTHER" id="PTHR11706">
    <property type="entry name" value="SOLUTE CARRIER PROTEIN FAMILY 11 MEMBER"/>
    <property type="match status" value="1"/>
</dbReference>
<evidence type="ECO:0000256" key="1">
    <source>
        <dbReference type="ARBA" id="ARBA00004141"/>
    </source>
</evidence>
<reference evidence="8" key="1">
    <citation type="submission" date="2023-01" db="EMBL/GenBank/DDBJ databases">
        <title>Genome assembly of the deep-sea coral Lophelia pertusa.</title>
        <authorList>
            <person name="Herrera S."/>
            <person name="Cordes E."/>
        </authorList>
    </citation>
    <scope>NUCLEOTIDE SEQUENCE</scope>
    <source>
        <strain evidence="8">USNM1676648</strain>
        <tissue evidence="8">Polyp</tissue>
    </source>
</reference>
<evidence type="ECO:0000256" key="4">
    <source>
        <dbReference type="ARBA" id="ARBA00022692"/>
    </source>
</evidence>
<evidence type="ECO:0000256" key="5">
    <source>
        <dbReference type="ARBA" id="ARBA00022989"/>
    </source>
</evidence>
<evidence type="ECO:0000256" key="6">
    <source>
        <dbReference type="ARBA" id="ARBA00023136"/>
    </source>
</evidence>
<dbReference type="GO" id="GO:0005886">
    <property type="term" value="C:plasma membrane"/>
    <property type="evidence" value="ECO:0007669"/>
    <property type="project" value="TreeGrafter"/>
</dbReference>
<proteinExistence type="inferred from homology"/>
<dbReference type="InterPro" id="IPR001046">
    <property type="entry name" value="NRAMP_fam"/>
</dbReference>
<dbReference type="GO" id="GO:0005384">
    <property type="term" value="F:manganese ion transmembrane transporter activity"/>
    <property type="evidence" value="ECO:0007669"/>
    <property type="project" value="TreeGrafter"/>
</dbReference>
<evidence type="ECO:0000313" key="9">
    <source>
        <dbReference type="Proteomes" id="UP001163046"/>
    </source>
</evidence>
<protein>
    <submittedName>
        <fullName evidence="8">Uncharacterized protein</fullName>
    </submittedName>
</protein>
<evidence type="ECO:0000313" key="8">
    <source>
        <dbReference type="EMBL" id="KAJ7375499.1"/>
    </source>
</evidence>
<sequence length="130" mass="14896">MNDFLNVLQSLQLPFALIPVLHFTGDQAIMKSFKNGRIMQGVAWFLSVVVIGINMFFVVEYVSKIPPNAGYYILIALVLLFYVTFLLFLVYLALGFTFLDIFKFLRRPEPIPYEIQEDTDDNTNSAMSPD</sequence>
<keyword evidence="5 7" id="KW-1133">Transmembrane helix</keyword>
<dbReference type="OrthoDB" id="409173at2759"/>
<keyword evidence="6 7" id="KW-0472">Membrane</keyword>
<comment type="subcellular location">
    <subcellularLocation>
        <location evidence="1">Membrane</location>
        <topology evidence="1">Multi-pass membrane protein</topology>
    </subcellularLocation>
</comment>
<dbReference type="PANTHER" id="PTHR11706:SF33">
    <property type="entry name" value="NATURAL RESISTANCE-ASSOCIATED MACROPHAGE PROTEIN 2"/>
    <property type="match status" value="1"/>
</dbReference>
<accession>A0A9W9Z6T7</accession>
<dbReference type="GO" id="GO:0015086">
    <property type="term" value="F:cadmium ion transmembrane transporter activity"/>
    <property type="evidence" value="ECO:0007669"/>
    <property type="project" value="TreeGrafter"/>
</dbReference>
<comment type="similarity">
    <text evidence="2">Belongs to the NRAMP family.</text>
</comment>
<keyword evidence="9" id="KW-1185">Reference proteome</keyword>
<evidence type="ECO:0000256" key="2">
    <source>
        <dbReference type="ARBA" id="ARBA00006670"/>
    </source>
</evidence>
<keyword evidence="4 7" id="KW-0812">Transmembrane</keyword>
<dbReference type="GO" id="GO:0010008">
    <property type="term" value="C:endosome membrane"/>
    <property type="evidence" value="ECO:0007669"/>
    <property type="project" value="TreeGrafter"/>
</dbReference>
<organism evidence="8 9">
    <name type="scientific">Desmophyllum pertusum</name>
    <dbReference type="NCBI Taxonomy" id="174260"/>
    <lineage>
        <taxon>Eukaryota</taxon>
        <taxon>Metazoa</taxon>
        <taxon>Cnidaria</taxon>
        <taxon>Anthozoa</taxon>
        <taxon>Hexacorallia</taxon>
        <taxon>Scleractinia</taxon>
        <taxon>Caryophylliina</taxon>
        <taxon>Caryophylliidae</taxon>
        <taxon>Desmophyllum</taxon>
    </lineage>
</organism>
<dbReference type="EMBL" id="MU826826">
    <property type="protein sequence ID" value="KAJ7375499.1"/>
    <property type="molecule type" value="Genomic_DNA"/>
</dbReference>
<comment type="caution">
    <text evidence="8">The sequence shown here is derived from an EMBL/GenBank/DDBJ whole genome shotgun (WGS) entry which is preliminary data.</text>
</comment>
<gene>
    <name evidence="8" type="ORF">OS493_002273</name>
</gene>
<dbReference type="GO" id="GO:0005381">
    <property type="term" value="F:iron ion transmembrane transporter activity"/>
    <property type="evidence" value="ECO:0007669"/>
    <property type="project" value="TreeGrafter"/>
</dbReference>
<feature type="transmembrane region" description="Helical" evidence="7">
    <location>
        <begin position="41"/>
        <end position="59"/>
    </location>
</feature>
<evidence type="ECO:0000256" key="7">
    <source>
        <dbReference type="SAM" id="Phobius"/>
    </source>
</evidence>
<dbReference type="AlphaFoldDB" id="A0A9W9Z6T7"/>
<evidence type="ECO:0000256" key="3">
    <source>
        <dbReference type="ARBA" id="ARBA00022448"/>
    </source>
</evidence>
<name>A0A9W9Z6T7_9CNID</name>
<feature type="transmembrane region" description="Helical" evidence="7">
    <location>
        <begin position="71"/>
        <end position="99"/>
    </location>
</feature>
<dbReference type="Proteomes" id="UP001163046">
    <property type="component" value="Unassembled WGS sequence"/>
</dbReference>
<keyword evidence="3" id="KW-0813">Transport</keyword>